<dbReference type="OrthoDB" id="1862401at2759"/>
<organism evidence="2 3">
    <name type="scientific">Artemisia annua</name>
    <name type="common">Sweet wormwood</name>
    <dbReference type="NCBI Taxonomy" id="35608"/>
    <lineage>
        <taxon>Eukaryota</taxon>
        <taxon>Viridiplantae</taxon>
        <taxon>Streptophyta</taxon>
        <taxon>Embryophyta</taxon>
        <taxon>Tracheophyta</taxon>
        <taxon>Spermatophyta</taxon>
        <taxon>Magnoliopsida</taxon>
        <taxon>eudicotyledons</taxon>
        <taxon>Gunneridae</taxon>
        <taxon>Pentapetalae</taxon>
        <taxon>asterids</taxon>
        <taxon>campanulids</taxon>
        <taxon>Asterales</taxon>
        <taxon>Asteraceae</taxon>
        <taxon>Asteroideae</taxon>
        <taxon>Anthemideae</taxon>
        <taxon>Artemisiinae</taxon>
        <taxon>Artemisia</taxon>
    </lineage>
</organism>
<dbReference type="AlphaFoldDB" id="A0A2U1N1P6"/>
<proteinExistence type="inferred from homology"/>
<dbReference type="PANTHER" id="PTHR31642:SF330">
    <property type="entry name" value="ALCOHOL O-ACETYLTRANSFERASE"/>
    <property type="match status" value="1"/>
</dbReference>
<gene>
    <name evidence="2" type="ORF">CTI12_AA318820</name>
</gene>
<dbReference type="InterPro" id="IPR023213">
    <property type="entry name" value="CAT-like_dom_sf"/>
</dbReference>
<dbReference type="Pfam" id="PF02458">
    <property type="entry name" value="Transferase"/>
    <property type="match status" value="1"/>
</dbReference>
<keyword evidence="3" id="KW-1185">Reference proteome</keyword>
<dbReference type="Proteomes" id="UP000245207">
    <property type="component" value="Unassembled WGS sequence"/>
</dbReference>
<accession>A0A2U1N1P6</accession>
<evidence type="ECO:0000313" key="3">
    <source>
        <dbReference type="Proteomes" id="UP000245207"/>
    </source>
</evidence>
<name>A0A2U1N1P6_ARTAN</name>
<evidence type="ECO:0000313" key="2">
    <source>
        <dbReference type="EMBL" id="PWA67386.1"/>
    </source>
</evidence>
<keyword evidence="2" id="KW-0808">Transferase</keyword>
<dbReference type="InterPro" id="IPR050317">
    <property type="entry name" value="Plant_Fungal_Acyltransferase"/>
</dbReference>
<comment type="caution">
    <text evidence="2">The sequence shown here is derived from an EMBL/GenBank/DDBJ whole genome shotgun (WGS) entry which is preliminary data.</text>
</comment>
<dbReference type="STRING" id="35608.A0A2U1N1P6"/>
<dbReference type="EMBL" id="PKPP01003841">
    <property type="protein sequence ID" value="PWA67386.1"/>
    <property type="molecule type" value="Genomic_DNA"/>
</dbReference>
<comment type="similarity">
    <text evidence="1">Belongs to the plant acyltransferase family.</text>
</comment>
<dbReference type="GO" id="GO:0016747">
    <property type="term" value="F:acyltransferase activity, transferring groups other than amino-acyl groups"/>
    <property type="evidence" value="ECO:0007669"/>
    <property type="project" value="TreeGrafter"/>
</dbReference>
<protein>
    <submittedName>
        <fullName evidence="2">Transferase, Chloramphenicol acetyltransferase-like domain protein</fullName>
    </submittedName>
</protein>
<reference evidence="2 3" key="1">
    <citation type="journal article" date="2018" name="Mol. Plant">
        <title>The genome of Artemisia annua provides insight into the evolution of Asteraceae family and artemisinin biosynthesis.</title>
        <authorList>
            <person name="Shen Q."/>
            <person name="Zhang L."/>
            <person name="Liao Z."/>
            <person name="Wang S."/>
            <person name="Yan T."/>
            <person name="Shi P."/>
            <person name="Liu M."/>
            <person name="Fu X."/>
            <person name="Pan Q."/>
            <person name="Wang Y."/>
            <person name="Lv Z."/>
            <person name="Lu X."/>
            <person name="Zhang F."/>
            <person name="Jiang W."/>
            <person name="Ma Y."/>
            <person name="Chen M."/>
            <person name="Hao X."/>
            <person name="Li L."/>
            <person name="Tang Y."/>
            <person name="Lv G."/>
            <person name="Zhou Y."/>
            <person name="Sun X."/>
            <person name="Brodelius P.E."/>
            <person name="Rose J.K.C."/>
            <person name="Tang K."/>
        </authorList>
    </citation>
    <scope>NUCLEOTIDE SEQUENCE [LARGE SCALE GENOMIC DNA]</scope>
    <source>
        <strain evidence="3">cv. Huhao1</strain>
        <tissue evidence="2">Leaf</tissue>
    </source>
</reference>
<sequence>MFIPLSNLLSLPSDPRTKSDLDQDSLVSRVYYKKGDQIRRLQQLASDIGYRRSKIVLISSFLWKITAKFLEDSGHFDFICNIAVPVDGRLRLGEGEGVEKQKLMAARLGNVVSMPFRGIQSKELTDMPLTSVANEIHELFKNASTKEHFKELIDWIEDQRPNVLISRPFAQNEKALSIIVSSGLKFSLTDNMDFGWGKPVLISSHAPATTTDCHVMPMASPINVEDWVVYMHLHKKHLDYLEERAGHVFKPLTPHYLKLSLSPRI</sequence>
<evidence type="ECO:0000256" key="1">
    <source>
        <dbReference type="ARBA" id="ARBA00009861"/>
    </source>
</evidence>
<dbReference type="Gene3D" id="3.30.559.10">
    <property type="entry name" value="Chloramphenicol acetyltransferase-like domain"/>
    <property type="match status" value="1"/>
</dbReference>
<dbReference type="PANTHER" id="PTHR31642">
    <property type="entry name" value="TRICHOTHECENE 3-O-ACETYLTRANSFERASE"/>
    <property type="match status" value="1"/>
</dbReference>